<dbReference type="OrthoDB" id="1867012at2759"/>
<accession>A0A834HGZ3</accession>
<evidence type="ECO:0000313" key="2">
    <source>
        <dbReference type="Proteomes" id="UP000626092"/>
    </source>
</evidence>
<comment type="caution">
    <text evidence="1">The sequence shown here is derived from an EMBL/GenBank/DDBJ whole genome shotgun (WGS) entry which is preliminary data.</text>
</comment>
<dbReference type="AlphaFoldDB" id="A0A834HGZ3"/>
<sequence length="222" mass="25099">MPLLLTTPLLPPSAINLLRRTRKIVEVAVAECEGGEHCEKVGILIHPHFIVDGYGPELFVGFALVDMYFKRSNVGYAHKVFNGIPQPDTISELVRNCFFEESLRIFKDMVEDSNLGMGYMNAHKFSVAHQLYKASAPMPCFNLLLPENIRLNFVTSLCRRLNLNELVPNAPVYSSTSGKYIIGRGLSLTFRRWATKKDGGEVSVERNKFWNHVLPMKIKITS</sequence>
<name>A0A834HGZ3_RHOSS</name>
<evidence type="ECO:0000313" key="1">
    <source>
        <dbReference type="EMBL" id="KAF7153727.1"/>
    </source>
</evidence>
<keyword evidence="2" id="KW-1185">Reference proteome</keyword>
<protein>
    <submittedName>
        <fullName evidence="1">Uncharacterized protein</fullName>
    </submittedName>
</protein>
<proteinExistence type="predicted"/>
<gene>
    <name evidence="1" type="ORF">RHSIM_Rhsim01G0083400</name>
</gene>
<dbReference type="EMBL" id="WJXA01000001">
    <property type="protein sequence ID" value="KAF7153727.1"/>
    <property type="molecule type" value="Genomic_DNA"/>
</dbReference>
<dbReference type="Proteomes" id="UP000626092">
    <property type="component" value="Unassembled WGS sequence"/>
</dbReference>
<reference evidence="1" key="1">
    <citation type="submission" date="2019-11" db="EMBL/GenBank/DDBJ databases">
        <authorList>
            <person name="Liu Y."/>
            <person name="Hou J."/>
            <person name="Li T.-Q."/>
            <person name="Guan C.-H."/>
            <person name="Wu X."/>
            <person name="Wu H.-Z."/>
            <person name="Ling F."/>
            <person name="Zhang R."/>
            <person name="Shi X.-G."/>
            <person name="Ren J.-P."/>
            <person name="Chen E.-F."/>
            <person name="Sun J.-M."/>
        </authorList>
    </citation>
    <scope>NUCLEOTIDE SEQUENCE</scope>
    <source>
        <strain evidence="1">Adult_tree_wgs_1</strain>
        <tissue evidence="1">Leaves</tissue>
    </source>
</reference>
<organism evidence="1 2">
    <name type="scientific">Rhododendron simsii</name>
    <name type="common">Sims's rhododendron</name>
    <dbReference type="NCBI Taxonomy" id="118357"/>
    <lineage>
        <taxon>Eukaryota</taxon>
        <taxon>Viridiplantae</taxon>
        <taxon>Streptophyta</taxon>
        <taxon>Embryophyta</taxon>
        <taxon>Tracheophyta</taxon>
        <taxon>Spermatophyta</taxon>
        <taxon>Magnoliopsida</taxon>
        <taxon>eudicotyledons</taxon>
        <taxon>Gunneridae</taxon>
        <taxon>Pentapetalae</taxon>
        <taxon>asterids</taxon>
        <taxon>Ericales</taxon>
        <taxon>Ericaceae</taxon>
        <taxon>Ericoideae</taxon>
        <taxon>Rhodoreae</taxon>
        <taxon>Rhododendron</taxon>
    </lineage>
</organism>